<name>A0ACC1CP49_9NEOP</name>
<dbReference type="Proteomes" id="UP000824533">
    <property type="component" value="Linkage Group LG20"/>
</dbReference>
<accession>A0ACC1CP49</accession>
<organism evidence="1 2">
    <name type="scientific">Dendrolimus kikuchii</name>
    <dbReference type="NCBI Taxonomy" id="765133"/>
    <lineage>
        <taxon>Eukaryota</taxon>
        <taxon>Metazoa</taxon>
        <taxon>Ecdysozoa</taxon>
        <taxon>Arthropoda</taxon>
        <taxon>Hexapoda</taxon>
        <taxon>Insecta</taxon>
        <taxon>Pterygota</taxon>
        <taxon>Neoptera</taxon>
        <taxon>Endopterygota</taxon>
        <taxon>Lepidoptera</taxon>
        <taxon>Glossata</taxon>
        <taxon>Ditrysia</taxon>
        <taxon>Bombycoidea</taxon>
        <taxon>Lasiocampidae</taxon>
        <taxon>Dendrolimus</taxon>
    </lineage>
</organism>
<evidence type="ECO:0000313" key="1">
    <source>
        <dbReference type="EMBL" id="KAJ0173306.1"/>
    </source>
</evidence>
<protein>
    <submittedName>
        <fullName evidence="1">Uncharacterized protein</fullName>
    </submittedName>
</protein>
<proteinExistence type="predicted"/>
<sequence length="234" mass="27910">MSHSIDVESFIYEVKKYPEIWDLNSEDNRHKSRKMQAWKEIARVLFKNLDEMSNTEKTEIYRTLCGKWRNIRDSYVRHVKRRYGKRGYKHAKHLSFLNNIYTQNSQSGSEAELDDGWHSDPDESKLKIDKKPFEVKTDLIWTSDAEEEQSLVDDTKRKRPKKEFEYVEPFTETACNFNAEDEDRSFFESLLPAVRTLDIDHKLEFRSQVIQLLKDMRANAKRIKLETNDDGFED</sequence>
<dbReference type="EMBL" id="CM034406">
    <property type="protein sequence ID" value="KAJ0173306.1"/>
    <property type="molecule type" value="Genomic_DNA"/>
</dbReference>
<gene>
    <name evidence="1" type="ORF">K1T71_011482</name>
</gene>
<keyword evidence="2" id="KW-1185">Reference proteome</keyword>
<reference evidence="1 2" key="1">
    <citation type="journal article" date="2021" name="Front. Genet.">
        <title>Chromosome-Level Genome Assembly Reveals Significant Gene Expansion in the Toll and IMD Signaling Pathways of Dendrolimus kikuchii.</title>
        <authorList>
            <person name="Zhou J."/>
            <person name="Wu P."/>
            <person name="Xiong Z."/>
            <person name="Liu N."/>
            <person name="Zhao N."/>
            <person name="Ji M."/>
            <person name="Qiu Y."/>
            <person name="Yang B."/>
        </authorList>
    </citation>
    <scope>NUCLEOTIDE SEQUENCE [LARGE SCALE GENOMIC DNA]</scope>
    <source>
        <strain evidence="1">Ann1</strain>
    </source>
</reference>
<comment type="caution">
    <text evidence="1">The sequence shown here is derived from an EMBL/GenBank/DDBJ whole genome shotgun (WGS) entry which is preliminary data.</text>
</comment>
<evidence type="ECO:0000313" key="2">
    <source>
        <dbReference type="Proteomes" id="UP000824533"/>
    </source>
</evidence>